<reference evidence="1 2" key="1">
    <citation type="submission" date="2018-06" db="EMBL/GenBank/DDBJ databases">
        <title>Comparative genomics reveals the genomic features of Rhizophagus irregularis, R. cerebriforme, R. diaphanum and Gigaspora rosea, and their symbiotic lifestyle signature.</title>
        <authorList>
            <person name="Morin E."/>
            <person name="San Clemente H."/>
            <person name="Chen E.C.H."/>
            <person name="De La Providencia I."/>
            <person name="Hainaut M."/>
            <person name="Kuo A."/>
            <person name="Kohler A."/>
            <person name="Murat C."/>
            <person name="Tang N."/>
            <person name="Roy S."/>
            <person name="Loubradou J."/>
            <person name="Henrissat B."/>
            <person name="Grigoriev I.V."/>
            <person name="Corradi N."/>
            <person name="Roux C."/>
            <person name="Martin F.M."/>
        </authorList>
    </citation>
    <scope>NUCLEOTIDE SEQUENCE [LARGE SCALE GENOMIC DNA]</scope>
    <source>
        <strain evidence="1 2">DAOM 194757</strain>
    </source>
</reference>
<name>A0A397V3Z0_9GLOM</name>
<dbReference type="OrthoDB" id="2412055at2759"/>
<gene>
    <name evidence="1" type="ORF">C2G38_2090129</name>
</gene>
<accession>A0A397V3Z0</accession>
<evidence type="ECO:0000313" key="1">
    <source>
        <dbReference type="EMBL" id="RIB16732.1"/>
    </source>
</evidence>
<dbReference type="AlphaFoldDB" id="A0A397V3Z0"/>
<protein>
    <submittedName>
        <fullName evidence="1">Uncharacterized protein</fullName>
    </submittedName>
</protein>
<dbReference type="Proteomes" id="UP000266673">
    <property type="component" value="Unassembled WGS sequence"/>
</dbReference>
<proteinExistence type="predicted"/>
<dbReference type="EMBL" id="QKWP01000654">
    <property type="protein sequence ID" value="RIB16732.1"/>
    <property type="molecule type" value="Genomic_DNA"/>
</dbReference>
<keyword evidence="2" id="KW-1185">Reference proteome</keyword>
<organism evidence="1 2">
    <name type="scientific">Gigaspora rosea</name>
    <dbReference type="NCBI Taxonomy" id="44941"/>
    <lineage>
        <taxon>Eukaryota</taxon>
        <taxon>Fungi</taxon>
        <taxon>Fungi incertae sedis</taxon>
        <taxon>Mucoromycota</taxon>
        <taxon>Glomeromycotina</taxon>
        <taxon>Glomeromycetes</taxon>
        <taxon>Diversisporales</taxon>
        <taxon>Gigasporaceae</taxon>
        <taxon>Gigaspora</taxon>
    </lineage>
</organism>
<comment type="caution">
    <text evidence="1">The sequence shown here is derived from an EMBL/GenBank/DDBJ whole genome shotgun (WGS) entry which is preliminary data.</text>
</comment>
<sequence length="156" mass="17283">MIFQQESKSTTTTSTNNIHSVGIINTDSLSISSINSNTVHISTSPRKRRNTLHILINATMQLLSSPLSSPTSINPPTLVKQDHCSSHCSSPTILSSESSYDSFESSYVSFPEFEAYVYNDELGDVNEISVENTFVQMEQFDEMFVNGVRVPCAHLN</sequence>
<evidence type="ECO:0000313" key="2">
    <source>
        <dbReference type="Proteomes" id="UP000266673"/>
    </source>
</evidence>